<comment type="caution">
    <text evidence="1">The sequence shown here is derived from an EMBL/GenBank/DDBJ whole genome shotgun (WGS) entry which is preliminary data.</text>
</comment>
<sequence length="202" mass="21825">MYKQPIPWVGGADVFPTEDGQFGILSGAFNDSDVELGDIGFDVAIGKTLPSKTVLVGGVVGTLDTATDDAVGLGQYLLGPEVAVAQIFDWGVLGLLVTHQWDVGGNDDFDTSITGGQYFYVVNLSDGWQITGSPTFSYNHEASPGEEKWTLPVGVGFSKTTRFGKTPWKLSLQYWQFVKQADSLGPDFQIRFSLGPVVPLPW</sequence>
<keyword evidence="2" id="KW-1185">Reference proteome</keyword>
<organism evidence="1 2">
    <name type="scientific">Pseudohalioglobus lutimaris</name>
    <dbReference type="NCBI Taxonomy" id="1737061"/>
    <lineage>
        <taxon>Bacteria</taxon>
        <taxon>Pseudomonadati</taxon>
        <taxon>Pseudomonadota</taxon>
        <taxon>Gammaproteobacteria</taxon>
        <taxon>Cellvibrionales</taxon>
        <taxon>Halieaceae</taxon>
        <taxon>Pseudohalioglobus</taxon>
    </lineage>
</organism>
<dbReference type="OrthoDB" id="9809066at2"/>
<evidence type="ECO:0008006" key="3">
    <source>
        <dbReference type="Google" id="ProtNLM"/>
    </source>
</evidence>
<dbReference type="Proteomes" id="UP000235005">
    <property type="component" value="Unassembled WGS sequence"/>
</dbReference>
<evidence type="ECO:0000313" key="1">
    <source>
        <dbReference type="EMBL" id="PLW69885.1"/>
    </source>
</evidence>
<gene>
    <name evidence="1" type="ORF">C0039_04960</name>
</gene>
<dbReference type="AlphaFoldDB" id="A0A2N5X5W2"/>
<accession>A0A2N5X5W2</accession>
<proteinExistence type="predicted"/>
<protein>
    <recommendedName>
        <fullName evidence="3">Transporter</fullName>
    </recommendedName>
</protein>
<name>A0A2N5X5W2_9GAMM</name>
<reference evidence="1 2" key="1">
    <citation type="submission" date="2018-01" db="EMBL/GenBank/DDBJ databases">
        <title>The draft genome sequence of Halioglobus lutimaris HF004.</title>
        <authorList>
            <person name="Du Z.-J."/>
            <person name="Shi M.-J."/>
        </authorList>
    </citation>
    <scope>NUCLEOTIDE SEQUENCE [LARGE SCALE GENOMIC DNA]</scope>
    <source>
        <strain evidence="1 2">HF004</strain>
    </source>
</reference>
<dbReference type="EMBL" id="PKUS01000003">
    <property type="protein sequence ID" value="PLW69885.1"/>
    <property type="molecule type" value="Genomic_DNA"/>
</dbReference>
<dbReference type="RefSeq" id="WP_101517418.1">
    <property type="nucleotide sequence ID" value="NZ_PKUS01000003.1"/>
</dbReference>
<evidence type="ECO:0000313" key="2">
    <source>
        <dbReference type="Proteomes" id="UP000235005"/>
    </source>
</evidence>